<evidence type="ECO:0000313" key="2">
    <source>
        <dbReference type="Proteomes" id="UP001501057"/>
    </source>
</evidence>
<protein>
    <submittedName>
        <fullName evidence="1">Uncharacterized protein</fullName>
    </submittedName>
</protein>
<reference evidence="2" key="1">
    <citation type="journal article" date="2019" name="Int. J. Syst. Evol. Microbiol.">
        <title>The Global Catalogue of Microorganisms (GCM) 10K type strain sequencing project: providing services to taxonomists for standard genome sequencing and annotation.</title>
        <authorList>
            <consortium name="The Broad Institute Genomics Platform"/>
            <consortium name="The Broad Institute Genome Sequencing Center for Infectious Disease"/>
            <person name="Wu L."/>
            <person name="Ma J."/>
        </authorList>
    </citation>
    <scope>NUCLEOTIDE SEQUENCE [LARGE SCALE GENOMIC DNA]</scope>
    <source>
        <strain evidence="2">JCM 13518</strain>
    </source>
</reference>
<gene>
    <name evidence="1" type="ORF">GCM10009710_36930</name>
</gene>
<accession>A0ABP4WHX2</accession>
<dbReference type="EMBL" id="BAAAME010000013">
    <property type="protein sequence ID" value="GAA1754077.1"/>
    <property type="molecule type" value="Genomic_DNA"/>
</dbReference>
<dbReference type="RefSeq" id="WP_344204366.1">
    <property type="nucleotide sequence ID" value="NZ_BAAAME010000013.1"/>
</dbReference>
<dbReference type="InterPro" id="IPR046895">
    <property type="entry name" value="ABC-3C_MC8"/>
</dbReference>
<sequence length="80" mass="8690">MLLPSKHSHPDATVLAAATVALVALKKKRVLPYDELKGAVEKKTRSADYLFSPALSLLYILGLVEYRPAVDAFEYLGGTS</sequence>
<proteinExistence type="predicted"/>
<organism evidence="1 2">
    <name type="scientific">Aeromicrobium alkaliterrae</name>
    <dbReference type="NCBI Taxonomy" id="302168"/>
    <lineage>
        <taxon>Bacteria</taxon>
        <taxon>Bacillati</taxon>
        <taxon>Actinomycetota</taxon>
        <taxon>Actinomycetes</taxon>
        <taxon>Propionibacteriales</taxon>
        <taxon>Nocardioidaceae</taxon>
        <taxon>Aeromicrobium</taxon>
    </lineage>
</organism>
<keyword evidence="2" id="KW-1185">Reference proteome</keyword>
<dbReference type="Pfam" id="PF20295">
    <property type="entry name" value="MC8"/>
    <property type="match status" value="1"/>
</dbReference>
<name>A0ABP4WHX2_9ACTN</name>
<evidence type="ECO:0000313" key="1">
    <source>
        <dbReference type="EMBL" id="GAA1754077.1"/>
    </source>
</evidence>
<comment type="caution">
    <text evidence="1">The sequence shown here is derived from an EMBL/GenBank/DDBJ whole genome shotgun (WGS) entry which is preliminary data.</text>
</comment>
<dbReference type="Proteomes" id="UP001501057">
    <property type="component" value="Unassembled WGS sequence"/>
</dbReference>